<dbReference type="Pfam" id="PF00069">
    <property type="entry name" value="Pkinase"/>
    <property type="match status" value="1"/>
</dbReference>
<organism evidence="8 9">
    <name type="scientific">Streptomyces candidus</name>
    <dbReference type="NCBI Taxonomy" id="67283"/>
    <lineage>
        <taxon>Bacteria</taxon>
        <taxon>Bacillati</taxon>
        <taxon>Actinomycetota</taxon>
        <taxon>Actinomycetes</taxon>
        <taxon>Kitasatosporales</taxon>
        <taxon>Streptomycetaceae</taxon>
        <taxon>Streptomyces</taxon>
    </lineage>
</organism>
<dbReference type="InterPro" id="IPR000719">
    <property type="entry name" value="Prot_kinase_dom"/>
</dbReference>
<keyword evidence="1" id="KW-0808">Transferase</keyword>
<dbReference type="PANTHER" id="PTHR43289:SF34">
    <property type="entry name" value="SERINE_THREONINE-PROTEIN KINASE YBDM-RELATED"/>
    <property type="match status" value="1"/>
</dbReference>
<dbReference type="InterPro" id="IPR017441">
    <property type="entry name" value="Protein_kinase_ATP_BS"/>
</dbReference>
<dbReference type="InterPro" id="IPR015943">
    <property type="entry name" value="WD40/YVTN_repeat-like_dom_sf"/>
</dbReference>
<accession>A0A7X0LSS4</accession>
<evidence type="ECO:0000256" key="5">
    <source>
        <dbReference type="PROSITE-ProRule" id="PRU10141"/>
    </source>
</evidence>
<dbReference type="GO" id="GO:0005524">
    <property type="term" value="F:ATP binding"/>
    <property type="evidence" value="ECO:0007669"/>
    <property type="project" value="UniProtKB-UniRule"/>
</dbReference>
<dbReference type="InterPro" id="IPR018391">
    <property type="entry name" value="PQQ_b-propeller_rpt"/>
</dbReference>
<sequence length="847" mass="86255">MSLAADEPEVIGDYRLVGRLGTGGMGTVFLGRSPSGREVAVKVIHEQYAADADFRTRFRQEIAAARRVSGAFTAPVVDADPDAVRPWMATQYVPGPTLAQLLASQGPLGDRELRALALGLVEALRDIHRVGVVHRDLKPANVLMAQDGPRVIDFGVSRAVGNRALTVTGHVMGTPPFMSPEQLSSPRTIGPASDIFSLAALLVYAAVGHGPFDADSPHMTAYHVVHEPPVLDGVREPLRGILEYCLVKEAEERPDSAELASLLRKWRTAPGSGDGPGGGGRAGAGDEGASVRGPDVADGADRDTVVVRRGAQGAEALGVIGAGGEAGSAGAGGRDGQGGEVGHAGTSGAAGAAGNDGAVGVRGAGPAVRDGGSVGGLPTPAVSRRPLPRRALLVSAVALALLLGGGGLALFLDPPGTGKGGAAEGVRDGRPTAPAGGKSKSWQVALDWAPGMSASLGSVRCVASGSAAFCGGPYVRAARLDTAAGATVWQAPDPPTVPGTRTAADSTPAGVAGKAVFVVETLSDSARRLVALDTGDGRRLWHRPVGGYRPPAVHGGLVATADAGQRNVVAREALTGATRWTARNQDGQACFPFVLQGQWYGSCTRSDDGAAPRTYVHYGADGSPAPVFTRGRDHELVGSYGKLLVFARWARPDDAAGHANHEGAYSSLLLVDPTGARLPRTLPLPGTPAGRPVLRGDAVLFVHHWGTVSSHGVRDGDRRWARDTGVRGLGVPTTGRAADQDVLFVPSLSGRVLALHARSGREVWRSAHRGAPPASYHDTEAVRVGGVLLVTGTGGTVFSLDPADPALRAGDDGHPPEGAPGPGPGPGGGPPPPPPPPPRNSGGGGGS</sequence>
<feature type="compositionally biased region" description="Low complexity" evidence="6">
    <location>
        <begin position="343"/>
        <end position="371"/>
    </location>
</feature>
<dbReference type="SMART" id="SM00564">
    <property type="entry name" value="PQQ"/>
    <property type="match status" value="4"/>
</dbReference>
<feature type="region of interest" description="Disordered" evidence="6">
    <location>
        <begin position="267"/>
        <end position="301"/>
    </location>
</feature>
<protein>
    <submittedName>
        <fullName evidence="8">Outer membrane protein assembly factor BamB</fullName>
    </submittedName>
</protein>
<dbReference type="SMART" id="SM00220">
    <property type="entry name" value="S_TKc"/>
    <property type="match status" value="1"/>
</dbReference>
<evidence type="ECO:0000256" key="4">
    <source>
        <dbReference type="ARBA" id="ARBA00022840"/>
    </source>
</evidence>
<comment type="caution">
    <text evidence="8">The sequence shown here is derived from an EMBL/GenBank/DDBJ whole genome shotgun (WGS) entry which is preliminary data.</text>
</comment>
<proteinExistence type="predicted"/>
<feature type="domain" description="Protein kinase" evidence="7">
    <location>
        <begin position="14"/>
        <end position="267"/>
    </location>
</feature>
<feature type="compositionally biased region" description="Gly residues" evidence="6">
    <location>
        <begin position="272"/>
        <end position="286"/>
    </location>
</feature>
<dbReference type="EMBL" id="JACHEM010000034">
    <property type="protein sequence ID" value="MBB6440008.1"/>
    <property type="molecule type" value="Genomic_DNA"/>
</dbReference>
<keyword evidence="2 5" id="KW-0547">Nucleotide-binding</keyword>
<feature type="region of interest" description="Disordered" evidence="6">
    <location>
        <begin position="800"/>
        <end position="847"/>
    </location>
</feature>
<dbReference type="InterPro" id="IPR008271">
    <property type="entry name" value="Ser/Thr_kinase_AS"/>
</dbReference>
<dbReference type="AlphaFoldDB" id="A0A7X0LSS4"/>
<reference evidence="8 9" key="1">
    <citation type="submission" date="2020-08" db="EMBL/GenBank/DDBJ databases">
        <title>Genomic Encyclopedia of Type Strains, Phase IV (KMG-IV): sequencing the most valuable type-strain genomes for metagenomic binning, comparative biology and taxonomic classification.</title>
        <authorList>
            <person name="Goeker M."/>
        </authorList>
    </citation>
    <scope>NUCLEOTIDE SEQUENCE [LARGE SCALE GENOMIC DNA]</scope>
    <source>
        <strain evidence="8 9">DSM 40141</strain>
    </source>
</reference>
<feature type="region of interest" description="Disordered" evidence="6">
    <location>
        <begin position="418"/>
        <end position="439"/>
    </location>
</feature>
<dbReference type="PROSITE" id="PS50011">
    <property type="entry name" value="PROTEIN_KINASE_DOM"/>
    <property type="match status" value="1"/>
</dbReference>
<feature type="compositionally biased region" description="Pro residues" evidence="6">
    <location>
        <begin position="817"/>
        <end position="839"/>
    </location>
</feature>
<dbReference type="Gene3D" id="1.10.510.10">
    <property type="entry name" value="Transferase(Phosphotransferase) domain 1"/>
    <property type="match status" value="1"/>
</dbReference>
<feature type="compositionally biased region" description="Gly residues" evidence="6">
    <location>
        <begin position="322"/>
        <end position="342"/>
    </location>
</feature>
<keyword evidence="4 5" id="KW-0067">ATP-binding</keyword>
<evidence type="ECO:0000256" key="6">
    <source>
        <dbReference type="SAM" id="MobiDB-lite"/>
    </source>
</evidence>
<name>A0A7X0LSS4_9ACTN</name>
<dbReference type="CDD" id="cd14014">
    <property type="entry name" value="STKc_PknB_like"/>
    <property type="match status" value="1"/>
</dbReference>
<dbReference type="SUPFAM" id="SSF50998">
    <property type="entry name" value="Quinoprotein alcohol dehydrogenase-like"/>
    <property type="match status" value="2"/>
</dbReference>
<feature type="region of interest" description="Disordered" evidence="6">
    <location>
        <begin position="322"/>
        <end position="381"/>
    </location>
</feature>
<dbReference type="GO" id="GO:0004674">
    <property type="term" value="F:protein serine/threonine kinase activity"/>
    <property type="evidence" value="ECO:0007669"/>
    <property type="project" value="TreeGrafter"/>
</dbReference>
<dbReference type="Gene3D" id="2.130.10.10">
    <property type="entry name" value="YVTN repeat-like/Quinoprotein amine dehydrogenase"/>
    <property type="match status" value="2"/>
</dbReference>
<dbReference type="PANTHER" id="PTHR43289">
    <property type="entry name" value="MITOGEN-ACTIVATED PROTEIN KINASE KINASE KINASE 20-RELATED"/>
    <property type="match status" value="1"/>
</dbReference>
<evidence type="ECO:0000256" key="1">
    <source>
        <dbReference type="ARBA" id="ARBA00022679"/>
    </source>
</evidence>
<gene>
    <name evidence="8" type="ORF">HNQ79_006521</name>
</gene>
<dbReference type="PROSITE" id="PS00108">
    <property type="entry name" value="PROTEIN_KINASE_ST"/>
    <property type="match status" value="1"/>
</dbReference>
<dbReference type="SUPFAM" id="SSF56112">
    <property type="entry name" value="Protein kinase-like (PK-like)"/>
    <property type="match status" value="1"/>
</dbReference>
<dbReference type="InterPro" id="IPR011047">
    <property type="entry name" value="Quinoprotein_ADH-like_sf"/>
</dbReference>
<evidence type="ECO:0000259" key="7">
    <source>
        <dbReference type="PROSITE" id="PS50011"/>
    </source>
</evidence>
<evidence type="ECO:0000313" key="9">
    <source>
        <dbReference type="Proteomes" id="UP000540423"/>
    </source>
</evidence>
<evidence type="ECO:0000256" key="3">
    <source>
        <dbReference type="ARBA" id="ARBA00022777"/>
    </source>
</evidence>
<keyword evidence="9" id="KW-1185">Reference proteome</keyword>
<evidence type="ECO:0000313" key="8">
    <source>
        <dbReference type="EMBL" id="MBB6440008.1"/>
    </source>
</evidence>
<dbReference type="Pfam" id="PF13360">
    <property type="entry name" value="PQQ_2"/>
    <property type="match status" value="2"/>
</dbReference>
<dbReference type="Proteomes" id="UP000540423">
    <property type="component" value="Unassembled WGS sequence"/>
</dbReference>
<dbReference type="PROSITE" id="PS00107">
    <property type="entry name" value="PROTEIN_KINASE_ATP"/>
    <property type="match status" value="1"/>
</dbReference>
<dbReference type="RefSeq" id="WP_185036483.1">
    <property type="nucleotide sequence ID" value="NZ_BNBN01000027.1"/>
</dbReference>
<dbReference type="InterPro" id="IPR002372">
    <property type="entry name" value="PQQ_rpt_dom"/>
</dbReference>
<feature type="binding site" evidence="5">
    <location>
        <position position="42"/>
    </location>
    <ligand>
        <name>ATP</name>
        <dbReference type="ChEBI" id="CHEBI:30616"/>
    </ligand>
</feature>
<dbReference type="Gene3D" id="3.30.200.20">
    <property type="entry name" value="Phosphorylase Kinase, domain 1"/>
    <property type="match status" value="1"/>
</dbReference>
<evidence type="ECO:0000256" key="2">
    <source>
        <dbReference type="ARBA" id="ARBA00022741"/>
    </source>
</evidence>
<keyword evidence="3" id="KW-0418">Kinase</keyword>
<dbReference type="InterPro" id="IPR011009">
    <property type="entry name" value="Kinase-like_dom_sf"/>
</dbReference>